<accession>A0A844YYS0</accession>
<evidence type="ECO:0000313" key="2">
    <source>
        <dbReference type="EMBL" id="MXO72188.1"/>
    </source>
</evidence>
<feature type="chain" id="PRO_5032960118" evidence="1">
    <location>
        <begin position="23"/>
        <end position="155"/>
    </location>
</feature>
<proteinExistence type="predicted"/>
<dbReference type="OrthoDB" id="5973611at2"/>
<feature type="signal peptide" evidence="1">
    <location>
        <begin position="1"/>
        <end position="22"/>
    </location>
</feature>
<evidence type="ECO:0000256" key="1">
    <source>
        <dbReference type="SAM" id="SignalP"/>
    </source>
</evidence>
<keyword evidence="1" id="KW-0732">Signal</keyword>
<name>A0A844YYS0_9SPHN</name>
<dbReference type="RefSeq" id="WP_160772114.1">
    <property type="nucleotide sequence ID" value="NZ_WTYV01000004.1"/>
</dbReference>
<protein>
    <submittedName>
        <fullName evidence="2">Peptidase S1</fullName>
    </submittedName>
</protein>
<evidence type="ECO:0000313" key="3">
    <source>
        <dbReference type="Proteomes" id="UP000466966"/>
    </source>
</evidence>
<organism evidence="2 3">
    <name type="scientific">Alteraurantiacibacter buctensis</name>
    <dbReference type="NCBI Taxonomy" id="1503981"/>
    <lineage>
        <taxon>Bacteria</taxon>
        <taxon>Pseudomonadati</taxon>
        <taxon>Pseudomonadota</taxon>
        <taxon>Alphaproteobacteria</taxon>
        <taxon>Sphingomonadales</taxon>
        <taxon>Erythrobacteraceae</taxon>
        <taxon>Alteraurantiacibacter</taxon>
    </lineage>
</organism>
<reference evidence="2 3" key="1">
    <citation type="submission" date="2019-12" db="EMBL/GenBank/DDBJ databases">
        <title>Genomic-based taxomic classification of the family Erythrobacteraceae.</title>
        <authorList>
            <person name="Xu L."/>
        </authorList>
    </citation>
    <scope>NUCLEOTIDE SEQUENCE [LARGE SCALE GENOMIC DNA]</scope>
    <source>
        <strain evidence="2 3">M0322</strain>
    </source>
</reference>
<dbReference type="EMBL" id="WTYV01000004">
    <property type="protein sequence ID" value="MXO72188.1"/>
    <property type="molecule type" value="Genomic_DNA"/>
</dbReference>
<gene>
    <name evidence="2" type="ORF">GRI99_11180</name>
</gene>
<dbReference type="AlphaFoldDB" id="A0A844YYS0"/>
<sequence>MKLVPSLLLAACSLALTTQAAAQDTSARPTYDTVNLSAGFPNDPYSVSLSSGGSIDASNIGSPCRGFVANAPDVRLNYDSGSLPLYIYANSDSDTTLVVNAPDGQWYCDDDSNGGLNPQVTFLKPQSGQYDIWVGTYSGSDLRPATLYISELAGD</sequence>
<dbReference type="Proteomes" id="UP000466966">
    <property type="component" value="Unassembled WGS sequence"/>
</dbReference>
<comment type="caution">
    <text evidence="2">The sequence shown here is derived from an EMBL/GenBank/DDBJ whole genome shotgun (WGS) entry which is preliminary data.</text>
</comment>
<keyword evidence="3" id="KW-1185">Reference proteome</keyword>